<sequence length="301" mass="33760">MALYSWLFSSNFVDYSLTSATVAVMAILCGVYAMQSKLIYVPDFPPGSRKQVWRPSRFGWTDFEDFFLDTADGVRIHVFWMPSHRKKPIEVPTLLFFHANAGNVGHRLPILRQIAELVDINIFAISYRGYGESEGTPSEAGLRKDAQAALDKLLSCEKVDKKRIIVYGQSIGGAVAIDLTARNQSKVAALMVENTFRSLPELIPHVMPVLGWAKVLCHQKWESAIRMKEMTEAPLPKMLFLSGSRDELIPPAHMKSLFNTITASEDGLKKARFEVFEKGTHNDTCLQPGYFEAIAAFIKTI</sequence>
<feature type="transmembrane region" description="Helical" evidence="1">
    <location>
        <begin position="12"/>
        <end position="34"/>
    </location>
</feature>
<dbReference type="OrthoDB" id="10249433at2759"/>
<accession>A0A2H9TQD3</accession>
<dbReference type="Gene3D" id="3.40.50.1820">
    <property type="entry name" value="alpha/beta hydrolase"/>
    <property type="match status" value="1"/>
</dbReference>
<keyword evidence="4" id="KW-1185">Reference proteome</keyword>
<keyword evidence="1" id="KW-0472">Membrane</keyword>
<dbReference type="AlphaFoldDB" id="A0A2H9TQD3"/>
<dbReference type="Pfam" id="PF00561">
    <property type="entry name" value="Abhydrolase_1"/>
    <property type="match status" value="1"/>
</dbReference>
<dbReference type="Proteomes" id="UP000240830">
    <property type="component" value="Unassembled WGS sequence"/>
</dbReference>
<gene>
    <name evidence="3" type="ORF">PSACC_00244</name>
</gene>
<organism evidence="3 4">
    <name type="scientific">Paramicrosporidium saccamoebae</name>
    <dbReference type="NCBI Taxonomy" id="1246581"/>
    <lineage>
        <taxon>Eukaryota</taxon>
        <taxon>Fungi</taxon>
        <taxon>Fungi incertae sedis</taxon>
        <taxon>Cryptomycota</taxon>
        <taxon>Cryptomycota incertae sedis</taxon>
        <taxon>Paramicrosporidium</taxon>
    </lineage>
</organism>
<evidence type="ECO:0000313" key="4">
    <source>
        <dbReference type="Proteomes" id="UP000240830"/>
    </source>
</evidence>
<dbReference type="InterPro" id="IPR000073">
    <property type="entry name" value="AB_hydrolase_1"/>
</dbReference>
<proteinExistence type="predicted"/>
<dbReference type="GO" id="GO:0016020">
    <property type="term" value="C:membrane"/>
    <property type="evidence" value="ECO:0007669"/>
    <property type="project" value="TreeGrafter"/>
</dbReference>
<feature type="domain" description="AB hydrolase-1" evidence="2">
    <location>
        <begin position="92"/>
        <end position="201"/>
    </location>
</feature>
<comment type="caution">
    <text evidence="3">The sequence shown here is derived from an EMBL/GenBank/DDBJ whole genome shotgun (WGS) entry which is preliminary data.</text>
</comment>
<dbReference type="InterPro" id="IPR029058">
    <property type="entry name" value="AB_hydrolase_fold"/>
</dbReference>
<keyword evidence="1" id="KW-1133">Transmembrane helix</keyword>
<dbReference type="SUPFAM" id="SSF53474">
    <property type="entry name" value="alpha/beta-Hydrolases"/>
    <property type="match status" value="1"/>
</dbReference>
<evidence type="ECO:0000313" key="3">
    <source>
        <dbReference type="EMBL" id="PJF19942.1"/>
    </source>
</evidence>
<name>A0A2H9TQD3_9FUNG</name>
<reference evidence="3 4" key="1">
    <citation type="submission" date="2016-10" db="EMBL/GenBank/DDBJ databases">
        <title>The genome of Paramicrosporidium saccamoebae is the missing link in understanding Cryptomycota and Microsporidia evolution.</title>
        <authorList>
            <person name="Quandt C.A."/>
            <person name="Beaudet D."/>
            <person name="Corsaro D."/>
            <person name="Michel R."/>
            <person name="Corradi N."/>
            <person name="James T."/>
        </authorList>
    </citation>
    <scope>NUCLEOTIDE SEQUENCE [LARGE SCALE GENOMIC DNA]</scope>
    <source>
        <strain evidence="3 4">KSL3</strain>
    </source>
</reference>
<dbReference type="STRING" id="1246581.A0A2H9TQD3"/>
<evidence type="ECO:0000259" key="2">
    <source>
        <dbReference type="Pfam" id="PF00561"/>
    </source>
</evidence>
<evidence type="ECO:0000256" key="1">
    <source>
        <dbReference type="SAM" id="Phobius"/>
    </source>
</evidence>
<dbReference type="PANTHER" id="PTHR12277:SF81">
    <property type="entry name" value="PROTEIN ABHD13"/>
    <property type="match status" value="1"/>
</dbReference>
<dbReference type="PANTHER" id="PTHR12277">
    <property type="entry name" value="ALPHA/BETA HYDROLASE DOMAIN-CONTAINING PROTEIN"/>
    <property type="match status" value="1"/>
</dbReference>
<dbReference type="EMBL" id="MTSL01000025">
    <property type="protein sequence ID" value="PJF19942.1"/>
    <property type="molecule type" value="Genomic_DNA"/>
</dbReference>
<keyword evidence="1" id="KW-0812">Transmembrane</keyword>
<dbReference type="GO" id="GO:0008474">
    <property type="term" value="F:palmitoyl-(protein) hydrolase activity"/>
    <property type="evidence" value="ECO:0007669"/>
    <property type="project" value="TreeGrafter"/>
</dbReference>
<protein>
    <recommendedName>
        <fullName evidence="2">AB hydrolase-1 domain-containing protein</fullName>
    </recommendedName>
</protein>